<evidence type="ECO:0000313" key="2">
    <source>
        <dbReference type="Proteomes" id="UP001283361"/>
    </source>
</evidence>
<dbReference type="EMBL" id="JAWDGP010001753">
    <property type="protein sequence ID" value="KAK3788582.1"/>
    <property type="molecule type" value="Genomic_DNA"/>
</dbReference>
<name>A0AAE1DZL8_9GAST</name>
<dbReference type="Proteomes" id="UP001283361">
    <property type="component" value="Unassembled WGS sequence"/>
</dbReference>
<gene>
    <name evidence="1" type="ORF">RRG08_031238</name>
</gene>
<evidence type="ECO:0000313" key="1">
    <source>
        <dbReference type="EMBL" id="KAK3788582.1"/>
    </source>
</evidence>
<dbReference type="PANTHER" id="PTHR47027:SF20">
    <property type="entry name" value="REVERSE TRANSCRIPTASE-LIKE PROTEIN WITH RNA-DIRECTED DNA POLYMERASE DOMAIN"/>
    <property type="match status" value="1"/>
</dbReference>
<accession>A0AAE1DZL8</accession>
<dbReference type="PANTHER" id="PTHR47027">
    <property type="entry name" value="REVERSE TRANSCRIPTASE DOMAIN-CONTAINING PROTEIN"/>
    <property type="match status" value="1"/>
</dbReference>
<protein>
    <recommendedName>
        <fullName evidence="3">Reverse transcriptase</fullName>
    </recommendedName>
</protein>
<dbReference type="AlphaFoldDB" id="A0AAE1DZL8"/>
<sequence length="178" mass="19788">MDGFSHTCRKFGLVISLTKTNVRSQDVPSRIEIRIGNQELEVTDHLTYLGLTMTYNLSVDAELDKRIAKAAAAVAQLSKGVWTNTQLTLNSKLNVYQACVLSSLLYGSGSWTIYARQENCLESFHIRYLRRILGIKWQDRVTTSLSACISCSASVCDVSVTYIGWTMGAYPKASCMVN</sequence>
<comment type="caution">
    <text evidence="1">The sequence shown here is derived from an EMBL/GenBank/DDBJ whole genome shotgun (WGS) entry which is preliminary data.</text>
</comment>
<organism evidence="1 2">
    <name type="scientific">Elysia crispata</name>
    <name type="common">lettuce slug</name>
    <dbReference type="NCBI Taxonomy" id="231223"/>
    <lineage>
        <taxon>Eukaryota</taxon>
        <taxon>Metazoa</taxon>
        <taxon>Spiralia</taxon>
        <taxon>Lophotrochozoa</taxon>
        <taxon>Mollusca</taxon>
        <taxon>Gastropoda</taxon>
        <taxon>Heterobranchia</taxon>
        <taxon>Euthyneura</taxon>
        <taxon>Panpulmonata</taxon>
        <taxon>Sacoglossa</taxon>
        <taxon>Placobranchoidea</taxon>
        <taxon>Plakobranchidae</taxon>
        <taxon>Elysia</taxon>
    </lineage>
</organism>
<reference evidence="1" key="1">
    <citation type="journal article" date="2023" name="G3 (Bethesda)">
        <title>A reference genome for the long-term kleptoplast-retaining sea slug Elysia crispata morphotype clarki.</title>
        <authorList>
            <person name="Eastman K.E."/>
            <person name="Pendleton A.L."/>
            <person name="Shaikh M.A."/>
            <person name="Suttiyut T."/>
            <person name="Ogas R."/>
            <person name="Tomko P."/>
            <person name="Gavelis G."/>
            <person name="Widhalm J.R."/>
            <person name="Wisecaver J.H."/>
        </authorList>
    </citation>
    <scope>NUCLEOTIDE SEQUENCE</scope>
    <source>
        <strain evidence="1">ECLA1</strain>
    </source>
</reference>
<proteinExistence type="predicted"/>
<evidence type="ECO:0008006" key="3">
    <source>
        <dbReference type="Google" id="ProtNLM"/>
    </source>
</evidence>
<keyword evidence="2" id="KW-1185">Reference proteome</keyword>